<comment type="caution">
    <text evidence="1">The sequence shown here is derived from an EMBL/GenBank/DDBJ whole genome shotgun (WGS) entry which is preliminary data.</text>
</comment>
<sequence>MKRPIQLKILLLTQLLLISINVKAVNPKSPFWDGILLANKTDNQITAFIDKTEQIDDLIILANINGKTIKHSVRDYGRTLTVTITEDKEASGFIMVKKLGFIVSSVKLHDIMSANKYYLSARVTIMNSMDKKSGHIFTSRKYSTIPYKQIARRSEAEDIMLASKANQGFSLKEDREPVGKKLKRSNAVYASSTTEILDEDETKLYATRGAKKMKKQSNISKFEMIIQSSLYPSYKNNKQPTREGVSLKKDAKMFDGEYYVVKDHNSWLHLEHKRKKLEYAFDGEYLFEIKENYFRIKYKDEASVTDFLKHEKIFIKPHSKKLLGIYFEDHEIIAFKSNSSYSIQMRNDNMLKIKTGEHIYTLYSDNKYLIVKENEKLLHKINKKTIKTENQFYYQH</sequence>
<evidence type="ECO:0000313" key="2">
    <source>
        <dbReference type="Proteomes" id="UP000585050"/>
    </source>
</evidence>
<dbReference type="RefSeq" id="WP_168880733.1">
    <property type="nucleotide sequence ID" value="NZ_JABAIL010000001.1"/>
</dbReference>
<dbReference type="Proteomes" id="UP000585050">
    <property type="component" value="Unassembled WGS sequence"/>
</dbReference>
<name>A0A7X8SGZ4_9BACT</name>
<evidence type="ECO:0000313" key="1">
    <source>
        <dbReference type="EMBL" id="NLR90054.1"/>
    </source>
</evidence>
<gene>
    <name evidence="1" type="ORF">HGP29_02500</name>
</gene>
<dbReference type="AlphaFoldDB" id="A0A7X8SGZ4"/>
<proteinExistence type="predicted"/>
<dbReference type="EMBL" id="JABAIL010000001">
    <property type="protein sequence ID" value="NLR90054.1"/>
    <property type="molecule type" value="Genomic_DNA"/>
</dbReference>
<accession>A0A7X8SGZ4</accession>
<organism evidence="1 2">
    <name type="scientific">Flammeovirga agarivorans</name>
    <dbReference type="NCBI Taxonomy" id="2726742"/>
    <lineage>
        <taxon>Bacteria</taxon>
        <taxon>Pseudomonadati</taxon>
        <taxon>Bacteroidota</taxon>
        <taxon>Cytophagia</taxon>
        <taxon>Cytophagales</taxon>
        <taxon>Flammeovirgaceae</taxon>
        <taxon>Flammeovirga</taxon>
    </lineage>
</organism>
<protein>
    <submittedName>
        <fullName evidence="1">Uncharacterized protein</fullName>
    </submittedName>
</protein>
<reference evidence="1 2" key="1">
    <citation type="submission" date="2020-04" db="EMBL/GenBank/DDBJ databases">
        <title>Flammeovirga sp. SR4, a novel species isolated from seawater.</title>
        <authorList>
            <person name="Wang X."/>
        </authorList>
    </citation>
    <scope>NUCLEOTIDE SEQUENCE [LARGE SCALE GENOMIC DNA]</scope>
    <source>
        <strain evidence="1 2">SR4</strain>
    </source>
</reference>
<keyword evidence="2" id="KW-1185">Reference proteome</keyword>